<dbReference type="Proteomes" id="UP000322873">
    <property type="component" value="Unassembled WGS sequence"/>
</dbReference>
<dbReference type="AlphaFoldDB" id="A0A5M9JBV6"/>
<protein>
    <submittedName>
        <fullName evidence="1">Uncharacterized protein</fullName>
    </submittedName>
</protein>
<keyword evidence="2" id="KW-1185">Reference proteome</keyword>
<accession>A0A5M9JBV6</accession>
<gene>
    <name evidence="1" type="ORF">EYC84_011066</name>
</gene>
<comment type="caution">
    <text evidence="1">The sequence shown here is derived from an EMBL/GenBank/DDBJ whole genome shotgun (WGS) entry which is preliminary data.</text>
</comment>
<reference evidence="1 2" key="1">
    <citation type="submission" date="2019-06" db="EMBL/GenBank/DDBJ databases">
        <title>Genome Sequence of the Brown Rot Fungal Pathogen Monilinia fructicola.</title>
        <authorList>
            <person name="De Miccolis Angelini R.M."/>
            <person name="Landi L."/>
            <person name="Abate D."/>
            <person name="Pollastro S."/>
            <person name="Romanazzi G."/>
            <person name="Faretra F."/>
        </authorList>
    </citation>
    <scope>NUCLEOTIDE SEQUENCE [LARGE SCALE GENOMIC DNA]</scope>
    <source>
        <strain evidence="1 2">Mfrc123</strain>
    </source>
</reference>
<evidence type="ECO:0000313" key="1">
    <source>
        <dbReference type="EMBL" id="KAA8565352.1"/>
    </source>
</evidence>
<organism evidence="1 2">
    <name type="scientific">Monilinia fructicola</name>
    <name type="common">Brown rot fungus</name>
    <name type="synonym">Ciboria fructicola</name>
    <dbReference type="NCBI Taxonomy" id="38448"/>
    <lineage>
        <taxon>Eukaryota</taxon>
        <taxon>Fungi</taxon>
        <taxon>Dikarya</taxon>
        <taxon>Ascomycota</taxon>
        <taxon>Pezizomycotina</taxon>
        <taxon>Leotiomycetes</taxon>
        <taxon>Helotiales</taxon>
        <taxon>Sclerotiniaceae</taxon>
        <taxon>Monilinia</taxon>
    </lineage>
</organism>
<evidence type="ECO:0000313" key="2">
    <source>
        <dbReference type="Proteomes" id="UP000322873"/>
    </source>
</evidence>
<dbReference type="EMBL" id="VICG01000014">
    <property type="protein sequence ID" value="KAA8565352.1"/>
    <property type="molecule type" value="Genomic_DNA"/>
</dbReference>
<sequence length="103" mass="12218">MVAWDCTGNLHKLISMEFLEYEGKSNLSSWRRLLSLGRYGIRTILLEYLEQHRTSRQKRTSKAYMDNLATEICDISSIYLYLYPNMYILEYKVSKVIHLTSKN</sequence>
<name>A0A5M9JBV6_MONFR</name>
<proteinExistence type="predicted"/>